<keyword evidence="1" id="KW-1133">Transmembrane helix</keyword>
<keyword evidence="1" id="KW-0472">Membrane</keyword>
<keyword evidence="3" id="KW-1185">Reference proteome</keyword>
<feature type="transmembrane region" description="Helical" evidence="1">
    <location>
        <begin position="12"/>
        <end position="38"/>
    </location>
</feature>
<gene>
    <name evidence="2" type="ORF">AGRA3207_002572</name>
</gene>
<reference evidence="2" key="1">
    <citation type="submission" date="2020-07" db="EMBL/GenBank/DDBJ databases">
        <authorList>
            <person name="Tarantini F.S."/>
            <person name="Hong K.W."/>
            <person name="Chan K.G."/>
        </authorList>
    </citation>
    <scope>NUCLEOTIDE SEQUENCE</scope>
    <source>
        <strain evidence="2">32-07</strain>
    </source>
</reference>
<evidence type="ECO:0000313" key="2">
    <source>
        <dbReference type="EMBL" id="QXJ26471.1"/>
    </source>
</evidence>
<sequence>MWPLVGLAFGTALGFAGAFGGFGAFFIVLFLGALGFLVGRAVEGDLDIGQLLSPRNTGKRPR</sequence>
<evidence type="ECO:0000313" key="3">
    <source>
        <dbReference type="Proteomes" id="UP001049518"/>
    </source>
</evidence>
<accession>A0ABX8R7G6</accession>
<proteinExistence type="predicted"/>
<name>A0ABX8R7G6_9ACTN</name>
<keyword evidence="1" id="KW-0812">Transmembrane</keyword>
<dbReference type="EMBL" id="CP059572">
    <property type="protein sequence ID" value="QXJ26471.1"/>
    <property type="molecule type" value="Genomic_DNA"/>
</dbReference>
<evidence type="ECO:0008006" key="4">
    <source>
        <dbReference type="Google" id="ProtNLM"/>
    </source>
</evidence>
<evidence type="ECO:0000256" key="1">
    <source>
        <dbReference type="SAM" id="Phobius"/>
    </source>
</evidence>
<organism evidence="2 3">
    <name type="scientific">Actinomadura graeca</name>
    <dbReference type="NCBI Taxonomy" id="2750812"/>
    <lineage>
        <taxon>Bacteria</taxon>
        <taxon>Bacillati</taxon>
        <taxon>Actinomycetota</taxon>
        <taxon>Actinomycetes</taxon>
        <taxon>Streptosporangiales</taxon>
        <taxon>Thermomonosporaceae</taxon>
        <taxon>Actinomadura</taxon>
    </lineage>
</organism>
<protein>
    <recommendedName>
        <fullName evidence="4">Small integral membrane protein</fullName>
    </recommendedName>
</protein>
<dbReference type="Proteomes" id="UP001049518">
    <property type="component" value="Chromosome"/>
</dbReference>